<dbReference type="Proteomes" id="UP000244911">
    <property type="component" value="Unassembled WGS sequence"/>
</dbReference>
<dbReference type="EMBL" id="OMOI01000001">
    <property type="protein sequence ID" value="SPF75778.1"/>
    <property type="molecule type" value="Genomic_DNA"/>
</dbReference>
<keyword evidence="2" id="KW-0418">Kinase</keyword>
<dbReference type="Pfam" id="PF01869">
    <property type="entry name" value="BcrAD_BadFG"/>
    <property type="match status" value="1"/>
</dbReference>
<dbReference type="PANTHER" id="PTHR43190:SF3">
    <property type="entry name" value="N-ACETYL-D-GLUCOSAMINE KINASE"/>
    <property type="match status" value="1"/>
</dbReference>
<gene>
    <name evidence="2" type="primary">gspK_1</name>
    <name evidence="2" type="ORF">ALP8811_00772</name>
</gene>
<sequence>MTYSSAHISSPVVAIDGGGTRCRLALREGRANTVVELGSANVTTNFDAAISVIIHGLELLSARAGITLDILSSFPAYAGFAGVAGPSVAKNVTEALPFSHIRVEDDRPSALVGALGMRDGVVAHCGTGSFLAAQINGSQRFAGGWGPVLGDAASAQWVGRRGLALTLEAVDGFCEHSAVSRHFLEKLSGAAGIVRFASTASPADFGALAPAITAHAAQDDPLALQVMHEAANSIADLLPTLGWKPGIAICLTGGIAPHYASYLPDTMQSCVVAPAGEPLSGALSLAQSFSEEIAHEHL</sequence>
<dbReference type="AlphaFoldDB" id="A0A2R8AID2"/>
<dbReference type="Gene3D" id="3.30.420.40">
    <property type="match status" value="2"/>
</dbReference>
<dbReference type="InterPro" id="IPR052519">
    <property type="entry name" value="Euk-type_GlcNAc_Kinase"/>
</dbReference>
<dbReference type="InterPro" id="IPR002731">
    <property type="entry name" value="ATPase_BadF"/>
</dbReference>
<dbReference type="OrthoDB" id="63487at2"/>
<keyword evidence="2" id="KW-0808">Transferase</keyword>
<evidence type="ECO:0000313" key="2">
    <source>
        <dbReference type="EMBL" id="SPF75778.1"/>
    </source>
</evidence>
<protein>
    <submittedName>
        <fullName evidence="2">Glucosamine kinase GspK</fullName>
        <ecNumber evidence="2">2.7.1.8</ecNumber>
    </submittedName>
</protein>
<dbReference type="GO" id="GO:0047931">
    <property type="term" value="F:glucosamine kinase activity"/>
    <property type="evidence" value="ECO:0007669"/>
    <property type="project" value="UniProtKB-EC"/>
</dbReference>
<feature type="domain" description="ATPase BadF/BadG/BcrA/BcrD type" evidence="1">
    <location>
        <begin position="15"/>
        <end position="262"/>
    </location>
</feature>
<accession>A0A2R8AID2</accession>
<name>A0A2R8AID2_9RHOB</name>
<evidence type="ECO:0000313" key="3">
    <source>
        <dbReference type="Proteomes" id="UP000244911"/>
    </source>
</evidence>
<dbReference type="CDD" id="cd24082">
    <property type="entry name" value="ASKHA_NBD_GspK-like"/>
    <property type="match status" value="1"/>
</dbReference>
<dbReference type="PANTHER" id="PTHR43190">
    <property type="entry name" value="N-ACETYL-D-GLUCOSAMINE KINASE"/>
    <property type="match status" value="1"/>
</dbReference>
<dbReference type="InterPro" id="IPR043129">
    <property type="entry name" value="ATPase_NBD"/>
</dbReference>
<dbReference type="SUPFAM" id="SSF53067">
    <property type="entry name" value="Actin-like ATPase domain"/>
    <property type="match status" value="2"/>
</dbReference>
<keyword evidence="3" id="KW-1185">Reference proteome</keyword>
<organism evidence="2 3">
    <name type="scientific">Aliiroseovarius pelagivivens</name>
    <dbReference type="NCBI Taxonomy" id="1639690"/>
    <lineage>
        <taxon>Bacteria</taxon>
        <taxon>Pseudomonadati</taxon>
        <taxon>Pseudomonadota</taxon>
        <taxon>Alphaproteobacteria</taxon>
        <taxon>Rhodobacterales</taxon>
        <taxon>Paracoccaceae</taxon>
        <taxon>Aliiroseovarius</taxon>
    </lineage>
</organism>
<proteinExistence type="predicted"/>
<dbReference type="EC" id="2.7.1.8" evidence="2"/>
<evidence type="ECO:0000259" key="1">
    <source>
        <dbReference type="Pfam" id="PF01869"/>
    </source>
</evidence>
<reference evidence="3" key="1">
    <citation type="submission" date="2018-03" db="EMBL/GenBank/DDBJ databases">
        <authorList>
            <person name="Rodrigo-Torres L."/>
            <person name="Arahal R. D."/>
            <person name="Lucena T."/>
        </authorList>
    </citation>
    <scope>NUCLEOTIDE SEQUENCE [LARGE SCALE GENOMIC DNA]</scope>
    <source>
        <strain evidence="3">CECT 8811</strain>
    </source>
</reference>
<dbReference type="RefSeq" id="WP_108855851.1">
    <property type="nucleotide sequence ID" value="NZ_OMOI01000001.1"/>
</dbReference>